<dbReference type="Proteomes" id="UP000664534">
    <property type="component" value="Unassembled WGS sequence"/>
</dbReference>
<feature type="compositionally biased region" description="Basic and acidic residues" evidence="1">
    <location>
        <begin position="78"/>
        <end position="88"/>
    </location>
</feature>
<reference evidence="2" key="1">
    <citation type="submission" date="2021-03" db="EMBL/GenBank/DDBJ databases">
        <authorList>
            <person name="Tagirdzhanova G."/>
        </authorList>
    </citation>
    <scope>NUCLEOTIDE SEQUENCE</scope>
</reference>
<evidence type="ECO:0000313" key="3">
    <source>
        <dbReference type="Proteomes" id="UP000664534"/>
    </source>
</evidence>
<organism evidence="2 3">
    <name type="scientific">Imshaugia aleurites</name>
    <dbReference type="NCBI Taxonomy" id="172621"/>
    <lineage>
        <taxon>Eukaryota</taxon>
        <taxon>Fungi</taxon>
        <taxon>Dikarya</taxon>
        <taxon>Ascomycota</taxon>
        <taxon>Pezizomycotina</taxon>
        <taxon>Lecanoromycetes</taxon>
        <taxon>OSLEUM clade</taxon>
        <taxon>Lecanoromycetidae</taxon>
        <taxon>Lecanorales</taxon>
        <taxon>Lecanorineae</taxon>
        <taxon>Parmeliaceae</taxon>
        <taxon>Imshaugia</taxon>
    </lineage>
</organism>
<feature type="compositionally biased region" description="Low complexity" evidence="1">
    <location>
        <begin position="52"/>
        <end position="63"/>
    </location>
</feature>
<sequence length="117" mass="12537">MGNLCGKPSKENDPFSQPGRTVGSAPPPQSNSRASVPKIDSQGQKLGSSSGRATNDARSAAARAAEERAKANQPKGKLGRDLAKERAQTRTGTLENISQDERKRREADKTSQTINYN</sequence>
<dbReference type="AlphaFoldDB" id="A0A8H3FE19"/>
<evidence type="ECO:0000256" key="1">
    <source>
        <dbReference type="SAM" id="MobiDB-lite"/>
    </source>
</evidence>
<dbReference type="EMBL" id="CAJPDT010000032">
    <property type="protein sequence ID" value="CAF9922864.1"/>
    <property type="molecule type" value="Genomic_DNA"/>
</dbReference>
<proteinExistence type="predicted"/>
<protein>
    <submittedName>
        <fullName evidence="2">Uncharacterized protein</fullName>
    </submittedName>
</protein>
<name>A0A8H3FE19_9LECA</name>
<gene>
    <name evidence="2" type="ORF">IMSHALPRED_005774</name>
</gene>
<accession>A0A8H3FE19</accession>
<evidence type="ECO:0000313" key="2">
    <source>
        <dbReference type="EMBL" id="CAF9922864.1"/>
    </source>
</evidence>
<feature type="region of interest" description="Disordered" evidence="1">
    <location>
        <begin position="1"/>
        <end position="117"/>
    </location>
</feature>
<keyword evidence="3" id="KW-1185">Reference proteome</keyword>
<feature type="compositionally biased region" description="Basic and acidic residues" evidence="1">
    <location>
        <begin position="99"/>
        <end position="109"/>
    </location>
</feature>
<dbReference type="OrthoDB" id="5415072at2759"/>
<feature type="compositionally biased region" description="Polar residues" evidence="1">
    <location>
        <begin position="41"/>
        <end position="51"/>
    </location>
</feature>
<comment type="caution">
    <text evidence="2">The sequence shown here is derived from an EMBL/GenBank/DDBJ whole genome shotgun (WGS) entry which is preliminary data.</text>
</comment>